<organism evidence="8 9">
    <name type="scientific">Paenibacillus flagellatus</name>
    <dbReference type="NCBI Taxonomy" id="2211139"/>
    <lineage>
        <taxon>Bacteria</taxon>
        <taxon>Bacillati</taxon>
        <taxon>Bacillota</taxon>
        <taxon>Bacilli</taxon>
        <taxon>Bacillales</taxon>
        <taxon>Paenibacillaceae</taxon>
        <taxon>Paenibacillus</taxon>
    </lineage>
</organism>
<evidence type="ECO:0000259" key="6">
    <source>
        <dbReference type="Pfam" id="PF04542"/>
    </source>
</evidence>
<dbReference type="OrthoDB" id="9794508at2"/>
<dbReference type="InterPro" id="IPR014284">
    <property type="entry name" value="RNA_pol_sigma-70_dom"/>
</dbReference>
<protein>
    <submittedName>
        <fullName evidence="8">RNA polymerase</fullName>
    </submittedName>
</protein>
<dbReference type="NCBIfam" id="TIGR02937">
    <property type="entry name" value="sigma70-ECF"/>
    <property type="match status" value="1"/>
</dbReference>
<dbReference type="InterPro" id="IPR007627">
    <property type="entry name" value="RNA_pol_sigma70_r2"/>
</dbReference>
<evidence type="ECO:0000313" key="8">
    <source>
        <dbReference type="EMBL" id="PYI57562.1"/>
    </source>
</evidence>
<dbReference type="PANTHER" id="PTHR43133:SF50">
    <property type="entry name" value="ECF RNA POLYMERASE SIGMA FACTOR SIGM"/>
    <property type="match status" value="1"/>
</dbReference>
<evidence type="ECO:0000256" key="3">
    <source>
        <dbReference type="ARBA" id="ARBA00023082"/>
    </source>
</evidence>
<dbReference type="EMBL" id="QJVJ01000001">
    <property type="protein sequence ID" value="PYI57562.1"/>
    <property type="molecule type" value="Genomic_DNA"/>
</dbReference>
<evidence type="ECO:0000256" key="5">
    <source>
        <dbReference type="ARBA" id="ARBA00023163"/>
    </source>
</evidence>
<dbReference type="InterPro" id="IPR013324">
    <property type="entry name" value="RNA_pol_sigma_r3/r4-like"/>
</dbReference>
<dbReference type="InterPro" id="IPR039425">
    <property type="entry name" value="RNA_pol_sigma-70-like"/>
</dbReference>
<gene>
    <name evidence="8" type="ORF">DLM86_01205</name>
</gene>
<dbReference type="InterPro" id="IPR013249">
    <property type="entry name" value="RNA_pol_sigma70_r4_t2"/>
</dbReference>
<dbReference type="PANTHER" id="PTHR43133">
    <property type="entry name" value="RNA POLYMERASE ECF-TYPE SIGMA FACTO"/>
    <property type="match status" value="1"/>
</dbReference>
<comment type="caution">
    <text evidence="8">The sequence shown here is derived from an EMBL/GenBank/DDBJ whole genome shotgun (WGS) entry which is preliminary data.</text>
</comment>
<dbReference type="Pfam" id="PF04542">
    <property type="entry name" value="Sigma70_r2"/>
    <property type="match status" value="1"/>
</dbReference>
<evidence type="ECO:0000256" key="2">
    <source>
        <dbReference type="ARBA" id="ARBA00023015"/>
    </source>
</evidence>
<dbReference type="SUPFAM" id="SSF88659">
    <property type="entry name" value="Sigma3 and sigma4 domains of RNA polymerase sigma factors"/>
    <property type="match status" value="1"/>
</dbReference>
<dbReference type="GO" id="GO:0006352">
    <property type="term" value="P:DNA-templated transcription initiation"/>
    <property type="evidence" value="ECO:0007669"/>
    <property type="project" value="InterPro"/>
</dbReference>
<comment type="similarity">
    <text evidence="1">Belongs to the sigma-70 factor family. ECF subfamily.</text>
</comment>
<keyword evidence="4" id="KW-0238">DNA-binding</keyword>
<accession>A0A2V5KEK1</accession>
<sequence length="163" mass="18739">MREYGDGLLRTAVLLVGDRQAAEEAVQDAFLTAYAKIGDLQDPSKLKSWLTRIVVNRCRMKLRTWSWRRLLPFGGLETMPEGDAEPGPEDRLLLEWRNGRLADAIRKLAYPYREAITLYYFNEMSVQDIAGQLNVSANTIKARLARGRARLKRLLEEEEERGE</sequence>
<dbReference type="Gene3D" id="1.10.1740.10">
    <property type="match status" value="1"/>
</dbReference>
<dbReference type="InterPro" id="IPR013325">
    <property type="entry name" value="RNA_pol_sigma_r2"/>
</dbReference>
<dbReference type="CDD" id="cd06171">
    <property type="entry name" value="Sigma70_r4"/>
    <property type="match status" value="1"/>
</dbReference>
<keyword evidence="9" id="KW-1185">Reference proteome</keyword>
<evidence type="ECO:0000256" key="4">
    <source>
        <dbReference type="ARBA" id="ARBA00023125"/>
    </source>
</evidence>
<dbReference type="Gene3D" id="1.10.10.10">
    <property type="entry name" value="Winged helix-like DNA-binding domain superfamily/Winged helix DNA-binding domain"/>
    <property type="match status" value="1"/>
</dbReference>
<name>A0A2V5KEK1_9BACL</name>
<evidence type="ECO:0000313" key="9">
    <source>
        <dbReference type="Proteomes" id="UP000247476"/>
    </source>
</evidence>
<evidence type="ECO:0000259" key="7">
    <source>
        <dbReference type="Pfam" id="PF08281"/>
    </source>
</evidence>
<keyword evidence="5" id="KW-0804">Transcription</keyword>
<dbReference type="Proteomes" id="UP000247476">
    <property type="component" value="Unassembled WGS sequence"/>
</dbReference>
<evidence type="ECO:0000256" key="1">
    <source>
        <dbReference type="ARBA" id="ARBA00010641"/>
    </source>
</evidence>
<dbReference type="SUPFAM" id="SSF88946">
    <property type="entry name" value="Sigma2 domain of RNA polymerase sigma factors"/>
    <property type="match status" value="1"/>
</dbReference>
<dbReference type="GO" id="GO:0003677">
    <property type="term" value="F:DNA binding"/>
    <property type="evidence" value="ECO:0007669"/>
    <property type="project" value="UniProtKB-KW"/>
</dbReference>
<feature type="domain" description="RNA polymerase sigma factor 70 region 4 type 2" evidence="7">
    <location>
        <begin position="100"/>
        <end position="151"/>
    </location>
</feature>
<feature type="domain" description="RNA polymerase sigma-70 region 2" evidence="6">
    <location>
        <begin position="2"/>
        <end position="66"/>
    </location>
</feature>
<keyword evidence="3" id="KW-0731">Sigma factor</keyword>
<dbReference type="InterPro" id="IPR036388">
    <property type="entry name" value="WH-like_DNA-bd_sf"/>
</dbReference>
<dbReference type="AlphaFoldDB" id="A0A2V5KEK1"/>
<reference evidence="8 9" key="1">
    <citation type="submission" date="2018-05" db="EMBL/GenBank/DDBJ databases">
        <title>Paenibacillus flagellatus sp. nov., isolated from selenium mineral soil.</title>
        <authorList>
            <person name="Dai X."/>
        </authorList>
    </citation>
    <scope>NUCLEOTIDE SEQUENCE [LARGE SCALE GENOMIC DNA]</scope>
    <source>
        <strain evidence="8 9">DXL2</strain>
    </source>
</reference>
<dbReference type="Pfam" id="PF08281">
    <property type="entry name" value="Sigma70_r4_2"/>
    <property type="match status" value="1"/>
</dbReference>
<proteinExistence type="inferred from homology"/>
<keyword evidence="2" id="KW-0805">Transcription regulation</keyword>
<dbReference type="GO" id="GO:0016987">
    <property type="term" value="F:sigma factor activity"/>
    <property type="evidence" value="ECO:0007669"/>
    <property type="project" value="UniProtKB-KW"/>
</dbReference>